<sequence length="843" mass="88187">MSSRHGGRGRGRGRGKVITDPRFARVQTDARFQVFPSKQRTVEIDQRFEGLFYDKDFQVRAPVDKRGRKVRNVRKNEDMARYYRLKDKDDAAEPPAAQPAAGEAPARGVQETKSDKGASGSEEEEEESSEAGETDDARARWARMRGLAGPEASSSEGEEEGDEGEEASSSGGSSDAAEAASDEEVEEDLGDWGVGALAANPEEAVPEAAGDSARLAVIDLDWDRVAAVDLLALLSSFLGKGQRLARVTVYPSDFGLERMAEEARFGPRALFGGAKPAAAPLPGAGAGGPSDAAGGDSDDGAPAGSGEALGDDSGDLVDQRRLQLYERSKLRYHYAVAEFGNAAAAAHVYAECDGLEFERSANRLDLRFVPEEQSFAGRQPRDVATEVPSGYTPPPAFATAALQHTNVKLTWDADDVARKRTLARKLTQEQLHEDDFRAYLASASDSDAPSNGEAADGGGGEDAERYRQLLLSGGDAGAALAQQQRRGGKAWGAGDHAASSSGEDDDAIAHGRQAGGRPGGGRDVDMQVTFTPGLEGLGERLLAKKRDAAAQKAETVWQAYLRRKREKKEAERAKGRHNVSSGSSDDSDGSGSPGAAAAADGSSDPFFQHEEGDPFADPFFQDDGEAAAAGGALAREAARDKARGKRREEGAAAAAAAEEDARRRAVLELLLLDEERLAAGAAAGTSAAGVQGAASAVPAMSKASRKERLRAAKAERASARAAGSDDEDLAATGAVFQPDLADPRFAPLFGNPDFALDPTDPRFGKATGAAAVAAAVAKKRGARADAAAPREQPAPPAPAAGEPAAKRGRELQAMVTALKRKAGAAAAPRRGDDLGKKKKRGLA</sequence>
<dbReference type="InterPro" id="IPR039754">
    <property type="entry name" value="Esf1"/>
</dbReference>
<feature type="compositionally biased region" description="Low complexity" evidence="5">
    <location>
        <begin position="93"/>
        <end position="106"/>
    </location>
</feature>
<feature type="compositionally biased region" description="Low complexity" evidence="5">
    <location>
        <begin position="196"/>
        <end position="209"/>
    </location>
</feature>
<feature type="compositionally biased region" description="Low complexity" evidence="5">
    <location>
        <begin position="626"/>
        <end position="635"/>
    </location>
</feature>
<keyword evidence="3" id="KW-0175">Coiled coil</keyword>
<comment type="subcellular location">
    <subcellularLocation>
        <location evidence="1">Nucleus</location>
        <location evidence="1">Nucleolus</location>
    </subcellularLocation>
</comment>
<dbReference type="GO" id="GO:0005730">
    <property type="term" value="C:nucleolus"/>
    <property type="evidence" value="ECO:0007669"/>
    <property type="project" value="UniProtKB-SubCell"/>
</dbReference>
<feature type="region of interest" description="Disordered" evidence="5">
    <location>
        <begin position="779"/>
        <end position="843"/>
    </location>
</feature>
<evidence type="ECO:0000313" key="8">
    <source>
        <dbReference type="EMBL" id="KAK9840918.1"/>
    </source>
</evidence>
<feature type="region of interest" description="Disordered" evidence="5">
    <location>
        <begin position="441"/>
        <end position="461"/>
    </location>
</feature>
<feature type="compositionally biased region" description="Basic residues" evidence="5">
    <location>
        <begin position="1"/>
        <end position="15"/>
    </location>
</feature>
<evidence type="ECO:0000256" key="2">
    <source>
        <dbReference type="ARBA" id="ARBA00009087"/>
    </source>
</evidence>
<evidence type="ECO:0000256" key="1">
    <source>
        <dbReference type="ARBA" id="ARBA00004604"/>
    </source>
</evidence>
<evidence type="ECO:0000256" key="5">
    <source>
        <dbReference type="SAM" id="MobiDB-lite"/>
    </source>
</evidence>
<feature type="compositionally biased region" description="Acidic residues" evidence="5">
    <location>
        <begin position="121"/>
        <end position="134"/>
    </location>
</feature>
<organism evidence="8 9">
    <name type="scientific">Elliptochloris bilobata</name>
    <dbReference type="NCBI Taxonomy" id="381761"/>
    <lineage>
        <taxon>Eukaryota</taxon>
        <taxon>Viridiplantae</taxon>
        <taxon>Chlorophyta</taxon>
        <taxon>core chlorophytes</taxon>
        <taxon>Trebouxiophyceae</taxon>
        <taxon>Trebouxiophyceae incertae sedis</taxon>
        <taxon>Elliptochloris clade</taxon>
        <taxon>Elliptochloris</taxon>
    </lineage>
</organism>
<evidence type="ECO:0000256" key="3">
    <source>
        <dbReference type="ARBA" id="ARBA00023054"/>
    </source>
</evidence>
<feature type="compositionally biased region" description="Basic and acidic residues" evidence="5">
    <location>
        <begin position="704"/>
        <end position="718"/>
    </location>
</feature>
<protein>
    <recommendedName>
        <fullName evidence="10">NUC153 domain-containing protein</fullName>
    </recommendedName>
</protein>
<dbReference type="AlphaFoldDB" id="A0AAW1S618"/>
<dbReference type="InterPro" id="IPR056750">
    <property type="entry name" value="RRM_ESF1"/>
</dbReference>
<feature type="region of interest" description="Disordered" evidence="5">
    <location>
        <begin position="70"/>
        <end position="209"/>
    </location>
</feature>
<feature type="compositionally biased region" description="Basic and acidic residues" evidence="5">
    <location>
        <begin position="74"/>
        <end position="91"/>
    </location>
</feature>
<feature type="compositionally biased region" description="Low complexity" evidence="5">
    <location>
        <begin position="681"/>
        <end position="696"/>
    </location>
</feature>
<feature type="compositionally biased region" description="Low complexity" evidence="5">
    <location>
        <begin position="167"/>
        <end position="179"/>
    </location>
</feature>
<dbReference type="EMBL" id="JALJOU010000011">
    <property type="protein sequence ID" value="KAK9840918.1"/>
    <property type="molecule type" value="Genomic_DNA"/>
</dbReference>
<feature type="compositionally biased region" description="Acidic residues" evidence="5">
    <location>
        <begin position="180"/>
        <end position="190"/>
    </location>
</feature>
<dbReference type="PANTHER" id="PTHR12202:SF0">
    <property type="entry name" value="ESF1 HOMOLOG"/>
    <property type="match status" value="1"/>
</dbReference>
<dbReference type="Pfam" id="PF08159">
    <property type="entry name" value="NUC153"/>
    <property type="match status" value="1"/>
</dbReference>
<evidence type="ECO:0008006" key="10">
    <source>
        <dbReference type="Google" id="ProtNLM"/>
    </source>
</evidence>
<proteinExistence type="inferred from homology"/>
<feature type="region of interest" description="Disordered" evidence="5">
    <location>
        <begin position="480"/>
        <end position="528"/>
    </location>
</feature>
<evidence type="ECO:0000259" key="6">
    <source>
        <dbReference type="Pfam" id="PF08159"/>
    </source>
</evidence>
<feature type="region of interest" description="Disordered" evidence="5">
    <location>
        <begin position="1"/>
        <end position="21"/>
    </location>
</feature>
<comment type="similarity">
    <text evidence="2">Belongs to the ESF1 family.</text>
</comment>
<name>A0AAW1S618_9CHLO</name>
<feature type="region of interest" description="Disordered" evidence="5">
    <location>
        <begin position="563"/>
        <end position="660"/>
    </location>
</feature>
<feature type="compositionally biased region" description="Acidic residues" evidence="5">
    <location>
        <begin position="156"/>
        <end position="166"/>
    </location>
</feature>
<evidence type="ECO:0000313" key="9">
    <source>
        <dbReference type="Proteomes" id="UP001445335"/>
    </source>
</evidence>
<keyword evidence="4" id="KW-0539">Nucleus</keyword>
<accession>A0AAW1S618</accession>
<evidence type="ECO:0000256" key="4">
    <source>
        <dbReference type="ARBA" id="ARBA00023242"/>
    </source>
</evidence>
<dbReference type="Pfam" id="PF25121">
    <property type="entry name" value="RRM_ESF1"/>
    <property type="match status" value="1"/>
</dbReference>
<gene>
    <name evidence="8" type="ORF">WJX81_000303</name>
</gene>
<reference evidence="8 9" key="1">
    <citation type="journal article" date="2024" name="Nat. Commun.">
        <title>Phylogenomics reveals the evolutionary origins of lichenization in chlorophyte algae.</title>
        <authorList>
            <person name="Puginier C."/>
            <person name="Libourel C."/>
            <person name="Otte J."/>
            <person name="Skaloud P."/>
            <person name="Haon M."/>
            <person name="Grisel S."/>
            <person name="Petersen M."/>
            <person name="Berrin J.G."/>
            <person name="Delaux P.M."/>
            <person name="Dal Grande F."/>
            <person name="Keller J."/>
        </authorList>
    </citation>
    <scope>NUCLEOTIDE SEQUENCE [LARGE SCALE GENOMIC DNA]</scope>
    <source>
        <strain evidence="8 9">SAG 245.80</strain>
    </source>
</reference>
<dbReference type="InterPro" id="IPR012580">
    <property type="entry name" value="NUC153"/>
</dbReference>
<evidence type="ECO:0000259" key="7">
    <source>
        <dbReference type="Pfam" id="PF25121"/>
    </source>
</evidence>
<feature type="region of interest" description="Disordered" evidence="5">
    <location>
        <begin position="681"/>
        <end position="727"/>
    </location>
</feature>
<feature type="domain" description="NUC153" evidence="6">
    <location>
        <begin position="742"/>
        <end position="765"/>
    </location>
</feature>
<feature type="compositionally biased region" description="Low complexity" evidence="5">
    <location>
        <begin position="580"/>
        <end position="605"/>
    </location>
</feature>
<comment type="caution">
    <text evidence="8">The sequence shown here is derived from an EMBL/GenBank/DDBJ whole genome shotgun (WGS) entry which is preliminary data.</text>
</comment>
<dbReference type="Proteomes" id="UP001445335">
    <property type="component" value="Unassembled WGS sequence"/>
</dbReference>
<feature type="domain" description="ESF1 RRM" evidence="7">
    <location>
        <begin position="213"/>
        <end position="385"/>
    </location>
</feature>
<feature type="compositionally biased region" description="Basic and acidic residues" evidence="5">
    <location>
        <begin position="636"/>
        <end position="650"/>
    </location>
</feature>
<feature type="region of interest" description="Disordered" evidence="5">
    <location>
        <begin position="280"/>
        <end position="314"/>
    </location>
</feature>
<keyword evidence="9" id="KW-1185">Reference proteome</keyword>
<dbReference type="PANTHER" id="PTHR12202">
    <property type="entry name" value="ESF1 HOMOLOG"/>
    <property type="match status" value="1"/>
</dbReference>
<dbReference type="GO" id="GO:0006364">
    <property type="term" value="P:rRNA processing"/>
    <property type="evidence" value="ECO:0007669"/>
    <property type="project" value="InterPro"/>
</dbReference>
<feature type="compositionally biased region" description="Low complexity" evidence="5">
    <location>
        <begin position="280"/>
        <end position="308"/>
    </location>
</feature>
<dbReference type="GO" id="GO:0003723">
    <property type="term" value="F:RNA binding"/>
    <property type="evidence" value="ECO:0007669"/>
    <property type="project" value="TreeGrafter"/>
</dbReference>